<name>A0ACB8TB70_9AGAM</name>
<dbReference type="EMBL" id="MU277195">
    <property type="protein sequence ID" value="KAI0065575.1"/>
    <property type="molecule type" value="Genomic_DNA"/>
</dbReference>
<sequence>MYLSQSLTTLAPITSSSLAPSPRIRSLCAFAIYSWVPLGIVLLSASRTCEAAAPHAWADTRREVIYGGVTVLVVGALVILMVMVRVSFSFRACCGRADGYKGRFGTDAARGARRS</sequence>
<evidence type="ECO:0000313" key="1">
    <source>
        <dbReference type="EMBL" id="KAI0065575.1"/>
    </source>
</evidence>
<organism evidence="1 2">
    <name type="scientific">Artomyces pyxidatus</name>
    <dbReference type="NCBI Taxonomy" id="48021"/>
    <lineage>
        <taxon>Eukaryota</taxon>
        <taxon>Fungi</taxon>
        <taxon>Dikarya</taxon>
        <taxon>Basidiomycota</taxon>
        <taxon>Agaricomycotina</taxon>
        <taxon>Agaricomycetes</taxon>
        <taxon>Russulales</taxon>
        <taxon>Auriscalpiaceae</taxon>
        <taxon>Artomyces</taxon>
    </lineage>
</organism>
<dbReference type="Proteomes" id="UP000814140">
    <property type="component" value="Unassembled WGS sequence"/>
</dbReference>
<reference evidence="1" key="2">
    <citation type="journal article" date="2022" name="New Phytol.">
        <title>Evolutionary transition to the ectomycorrhizal habit in the genomes of a hyperdiverse lineage of mushroom-forming fungi.</title>
        <authorList>
            <person name="Looney B."/>
            <person name="Miyauchi S."/>
            <person name="Morin E."/>
            <person name="Drula E."/>
            <person name="Courty P.E."/>
            <person name="Kohler A."/>
            <person name="Kuo A."/>
            <person name="LaButti K."/>
            <person name="Pangilinan J."/>
            <person name="Lipzen A."/>
            <person name="Riley R."/>
            <person name="Andreopoulos W."/>
            <person name="He G."/>
            <person name="Johnson J."/>
            <person name="Nolan M."/>
            <person name="Tritt A."/>
            <person name="Barry K.W."/>
            <person name="Grigoriev I.V."/>
            <person name="Nagy L.G."/>
            <person name="Hibbett D."/>
            <person name="Henrissat B."/>
            <person name="Matheny P.B."/>
            <person name="Labbe J."/>
            <person name="Martin F.M."/>
        </authorList>
    </citation>
    <scope>NUCLEOTIDE SEQUENCE</scope>
    <source>
        <strain evidence="1">HHB10654</strain>
    </source>
</reference>
<proteinExistence type="predicted"/>
<accession>A0ACB8TB70</accession>
<protein>
    <submittedName>
        <fullName evidence="1">Uncharacterized protein</fullName>
    </submittedName>
</protein>
<reference evidence="1" key="1">
    <citation type="submission" date="2021-03" db="EMBL/GenBank/DDBJ databases">
        <authorList>
            <consortium name="DOE Joint Genome Institute"/>
            <person name="Ahrendt S."/>
            <person name="Looney B.P."/>
            <person name="Miyauchi S."/>
            <person name="Morin E."/>
            <person name="Drula E."/>
            <person name="Courty P.E."/>
            <person name="Chicoki N."/>
            <person name="Fauchery L."/>
            <person name="Kohler A."/>
            <person name="Kuo A."/>
            <person name="Labutti K."/>
            <person name="Pangilinan J."/>
            <person name="Lipzen A."/>
            <person name="Riley R."/>
            <person name="Andreopoulos W."/>
            <person name="He G."/>
            <person name="Johnson J."/>
            <person name="Barry K.W."/>
            <person name="Grigoriev I.V."/>
            <person name="Nagy L."/>
            <person name="Hibbett D."/>
            <person name="Henrissat B."/>
            <person name="Matheny P.B."/>
            <person name="Labbe J."/>
            <person name="Martin F."/>
        </authorList>
    </citation>
    <scope>NUCLEOTIDE SEQUENCE</scope>
    <source>
        <strain evidence="1">HHB10654</strain>
    </source>
</reference>
<gene>
    <name evidence="1" type="ORF">BV25DRAFT_1822031</name>
</gene>
<evidence type="ECO:0000313" key="2">
    <source>
        <dbReference type="Proteomes" id="UP000814140"/>
    </source>
</evidence>
<comment type="caution">
    <text evidence="1">The sequence shown here is derived from an EMBL/GenBank/DDBJ whole genome shotgun (WGS) entry which is preliminary data.</text>
</comment>
<keyword evidence="2" id="KW-1185">Reference proteome</keyword>